<sequence length="50" mass="5445">MSLCRLVNKIDAAIEDSHGQMLHCEVSGKINGHSGLSSVLDLTIMYVDKD</sequence>
<protein>
    <submittedName>
        <fullName evidence="1">Uncharacterized protein</fullName>
    </submittedName>
</protein>
<name>A0A024TIA7_9STRA</name>
<proteinExistence type="predicted"/>
<accession>A0A024TIA7</accession>
<dbReference type="RefSeq" id="XP_008877543.1">
    <property type="nucleotide sequence ID" value="XM_008879321.1"/>
</dbReference>
<gene>
    <name evidence="1" type="ORF">H310_12310</name>
</gene>
<evidence type="ECO:0000313" key="1">
    <source>
        <dbReference type="EMBL" id="ETV93734.1"/>
    </source>
</evidence>
<organism evidence="1">
    <name type="scientific">Aphanomyces invadans</name>
    <dbReference type="NCBI Taxonomy" id="157072"/>
    <lineage>
        <taxon>Eukaryota</taxon>
        <taxon>Sar</taxon>
        <taxon>Stramenopiles</taxon>
        <taxon>Oomycota</taxon>
        <taxon>Saprolegniomycetes</taxon>
        <taxon>Saprolegniales</taxon>
        <taxon>Verrucalvaceae</taxon>
        <taxon>Aphanomyces</taxon>
    </lineage>
</organism>
<dbReference type="VEuPathDB" id="FungiDB:H310_12310"/>
<reference evidence="1" key="1">
    <citation type="submission" date="2013-12" db="EMBL/GenBank/DDBJ databases">
        <title>The Genome Sequence of Aphanomyces invadans NJM9701.</title>
        <authorList>
            <consortium name="The Broad Institute Genomics Platform"/>
            <person name="Russ C."/>
            <person name="Tyler B."/>
            <person name="van West P."/>
            <person name="Dieguez-Uribeondo J."/>
            <person name="Young S.K."/>
            <person name="Zeng Q."/>
            <person name="Gargeya S."/>
            <person name="Fitzgerald M."/>
            <person name="Abouelleil A."/>
            <person name="Alvarado L."/>
            <person name="Chapman S.B."/>
            <person name="Gainer-Dewar J."/>
            <person name="Goldberg J."/>
            <person name="Griggs A."/>
            <person name="Gujja S."/>
            <person name="Hansen M."/>
            <person name="Howarth C."/>
            <person name="Imamovic A."/>
            <person name="Ireland A."/>
            <person name="Larimer J."/>
            <person name="McCowan C."/>
            <person name="Murphy C."/>
            <person name="Pearson M."/>
            <person name="Poon T.W."/>
            <person name="Priest M."/>
            <person name="Roberts A."/>
            <person name="Saif S."/>
            <person name="Shea T."/>
            <person name="Sykes S."/>
            <person name="Wortman J."/>
            <person name="Nusbaum C."/>
            <person name="Birren B."/>
        </authorList>
    </citation>
    <scope>NUCLEOTIDE SEQUENCE [LARGE SCALE GENOMIC DNA]</scope>
    <source>
        <strain evidence="1">NJM9701</strain>
    </source>
</reference>
<dbReference type="OrthoDB" id="870at2759"/>
<dbReference type="EMBL" id="KI913989">
    <property type="protein sequence ID" value="ETV93734.1"/>
    <property type="molecule type" value="Genomic_DNA"/>
</dbReference>
<dbReference type="GeneID" id="20089360"/>
<dbReference type="AlphaFoldDB" id="A0A024TIA7"/>